<protein>
    <recommendedName>
        <fullName evidence="11">Pikachurin</fullName>
    </recommendedName>
</protein>
<dbReference type="InterPro" id="IPR001881">
    <property type="entry name" value="EGF-like_Ca-bd_dom"/>
</dbReference>
<keyword evidence="3" id="KW-0677">Repeat</keyword>
<sequence>GDYTKISLREPLYLGGHPALSHLYSKTEATKGFEGCVERLLVMSRNVDLRPTPQGEAETGVNVGECTLPLCQESPCNNGGTCSVIRPDRHVCLCPLGHHGESCQEELLVDIPSFGGTSYIAHGSLSNQHLSFIEVEVVFRPRGLNGVILYSGLNIDGTGDFISLSLSDGHVEFRFDCGSGPAIIRSSRPIDMDVWHSVSAARTAREGILRVNDLPPVQGFSGGAFTQINFKTDLYIGGVHNYDEIPRNAEISSSFVGDIQRVVISDQPIDLIGQALRGINVANAVHPCAGDPCYNGGDCEPLHDSFMCHCKLGFSGPNCELEVDLPIQMPQFLFKSYLRYTGPWVMSRISGLETHLTLQFRTLGSEGLLAWAGQSNHSRHRRDFFSLSLHDGLLKYSFNLGHGITILTSNTPVNDGRWHKIELHRVRAVAKMELDDTEITQSTATGSMSSLDINDGLYIGGVQDIVSTTRKRFSLGIAGCVKDITIDGELLSLFEDPSDGRNVIECVQDIVGRGPDLMQGYG</sequence>
<dbReference type="Pfam" id="PF12661">
    <property type="entry name" value="hEGF"/>
    <property type="match status" value="2"/>
</dbReference>
<dbReference type="PANTHER" id="PTHR15036:SF85">
    <property type="entry name" value="SP2353, ISOFORM A"/>
    <property type="match status" value="1"/>
</dbReference>
<dbReference type="EMBL" id="MRZV01000078">
    <property type="protein sequence ID" value="PIK59626.1"/>
    <property type="molecule type" value="Genomic_DNA"/>
</dbReference>
<dbReference type="InterPro" id="IPR001791">
    <property type="entry name" value="Laminin_G"/>
</dbReference>
<evidence type="ECO:0000256" key="2">
    <source>
        <dbReference type="ARBA" id="ARBA00022729"/>
    </source>
</evidence>
<dbReference type="GO" id="GO:0005509">
    <property type="term" value="F:calcium ion binding"/>
    <property type="evidence" value="ECO:0007669"/>
    <property type="project" value="InterPro"/>
</dbReference>
<dbReference type="InterPro" id="IPR013320">
    <property type="entry name" value="ConA-like_dom_sf"/>
</dbReference>
<dbReference type="CDD" id="cd00110">
    <property type="entry name" value="LamG"/>
    <property type="match status" value="2"/>
</dbReference>
<proteinExistence type="predicted"/>
<feature type="domain" description="EGF-like" evidence="8">
    <location>
        <begin position="284"/>
        <end position="320"/>
    </location>
</feature>
<dbReference type="PANTHER" id="PTHR15036">
    <property type="entry name" value="PIKACHURIN-LIKE PROTEIN"/>
    <property type="match status" value="1"/>
</dbReference>
<dbReference type="InterPro" id="IPR000742">
    <property type="entry name" value="EGF"/>
</dbReference>
<evidence type="ECO:0000256" key="6">
    <source>
        <dbReference type="PROSITE-ProRule" id="PRU00076"/>
    </source>
</evidence>
<keyword evidence="10" id="KW-1185">Reference proteome</keyword>
<feature type="domain" description="EGF-like" evidence="8">
    <location>
        <begin position="67"/>
        <end position="104"/>
    </location>
</feature>
<dbReference type="FunFam" id="2.10.25.10:FF:000012">
    <property type="entry name" value="Delta-like protein"/>
    <property type="match status" value="1"/>
</dbReference>
<dbReference type="AlphaFoldDB" id="A0A2G8LHA1"/>
<comment type="caution">
    <text evidence="9">The sequence shown here is derived from an EMBL/GenBank/DDBJ whole genome shotgun (WGS) entry which is preliminary data.</text>
</comment>
<feature type="disulfide bond" evidence="6">
    <location>
        <begin position="310"/>
        <end position="319"/>
    </location>
</feature>
<dbReference type="InterPro" id="IPR013032">
    <property type="entry name" value="EGF-like_CS"/>
</dbReference>
<dbReference type="PROSITE" id="PS50025">
    <property type="entry name" value="LAM_G_DOMAIN"/>
    <property type="match status" value="3"/>
</dbReference>
<evidence type="ECO:0000259" key="7">
    <source>
        <dbReference type="PROSITE" id="PS50025"/>
    </source>
</evidence>
<dbReference type="SMART" id="SM00181">
    <property type="entry name" value="EGF"/>
    <property type="match status" value="2"/>
</dbReference>
<dbReference type="GO" id="GO:0016020">
    <property type="term" value="C:membrane"/>
    <property type="evidence" value="ECO:0007669"/>
    <property type="project" value="UniProtKB-SubCell"/>
</dbReference>
<dbReference type="OrthoDB" id="10014052at2759"/>
<dbReference type="Pfam" id="PF00054">
    <property type="entry name" value="Laminin_G_1"/>
    <property type="match status" value="2"/>
</dbReference>
<evidence type="ECO:0000256" key="3">
    <source>
        <dbReference type="ARBA" id="ARBA00022737"/>
    </source>
</evidence>
<dbReference type="PROSITE" id="PS50026">
    <property type="entry name" value="EGF_3"/>
    <property type="match status" value="2"/>
</dbReference>
<dbReference type="Gene3D" id="2.60.120.200">
    <property type="match status" value="3"/>
</dbReference>
<dbReference type="SMART" id="SM00282">
    <property type="entry name" value="LamG"/>
    <property type="match status" value="2"/>
</dbReference>
<reference evidence="9 10" key="1">
    <citation type="journal article" date="2017" name="PLoS Biol.">
        <title>The sea cucumber genome provides insights into morphological evolution and visceral regeneration.</title>
        <authorList>
            <person name="Zhang X."/>
            <person name="Sun L."/>
            <person name="Yuan J."/>
            <person name="Sun Y."/>
            <person name="Gao Y."/>
            <person name="Zhang L."/>
            <person name="Li S."/>
            <person name="Dai H."/>
            <person name="Hamel J.F."/>
            <person name="Liu C."/>
            <person name="Yu Y."/>
            <person name="Liu S."/>
            <person name="Lin W."/>
            <person name="Guo K."/>
            <person name="Jin S."/>
            <person name="Xu P."/>
            <person name="Storey K.B."/>
            <person name="Huan P."/>
            <person name="Zhang T."/>
            <person name="Zhou Y."/>
            <person name="Zhang J."/>
            <person name="Lin C."/>
            <person name="Li X."/>
            <person name="Xing L."/>
            <person name="Huo D."/>
            <person name="Sun M."/>
            <person name="Wang L."/>
            <person name="Mercier A."/>
            <person name="Li F."/>
            <person name="Yang H."/>
            <person name="Xiang J."/>
        </authorList>
    </citation>
    <scope>NUCLEOTIDE SEQUENCE [LARGE SCALE GENOMIC DNA]</scope>
    <source>
        <strain evidence="9">Shaxun</strain>
        <tissue evidence="9">Muscle</tissue>
    </source>
</reference>
<evidence type="ECO:0000313" key="10">
    <source>
        <dbReference type="Proteomes" id="UP000230750"/>
    </source>
</evidence>
<name>A0A2G8LHA1_STIJA</name>
<accession>A0A2G8LHA1</accession>
<feature type="disulfide bond" evidence="6">
    <location>
        <begin position="94"/>
        <end position="103"/>
    </location>
</feature>
<dbReference type="SMART" id="SM00179">
    <property type="entry name" value="EGF_CA"/>
    <property type="match status" value="2"/>
</dbReference>
<dbReference type="Gene3D" id="2.10.25.10">
    <property type="entry name" value="Laminin"/>
    <property type="match status" value="2"/>
</dbReference>
<dbReference type="STRING" id="307972.A0A2G8LHA1"/>
<feature type="domain" description="Laminin G" evidence="7">
    <location>
        <begin position="336"/>
        <end position="506"/>
    </location>
</feature>
<organism evidence="9 10">
    <name type="scientific">Stichopus japonicus</name>
    <name type="common">Sea cucumber</name>
    <dbReference type="NCBI Taxonomy" id="307972"/>
    <lineage>
        <taxon>Eukaryota</taxon>
        <taxon>Metazoa</taxon>
        <taxon>Echinodermata</taxon>
        <taxon>Eleutherozoa</taxon>
        <taxon>Echinozoa</taxon>
        <taxon>Holothuroidea</taxon>
        <taxon>Aspidochirotacea</taxon>
        <taxon>Aspidochirotida</taxon>
        <taxon>Stichopodidae</taxon>
        <taxon>Apostichopus</taxon>
    </lineage>
</organism>
<dbReference type="SUPFAM" id="SSF49899">
    <property type="entry name" value="Concanavalin A-like lectins/glucanases"/>
    <property type="match status" value="3"/>
</dbReference>
<evidence type="ECO:0000313" key="9">
    <source>
        <dbReference type="EMBL" id="PIK59626.1"/>
    </source>
</evidence>
<keyword evidence="1 6" id="KW-0245">EGF-like domain</keyword>
<keyword evidence="2" id="KW-0732">Signal</keyword>
<feature type="domain" description="Laminin G" evidence="7">
    <location>
        <begin position="1"/>
        <end position="66"/>
    </location>
</feature>
<dbReference type="PROSITE" id="PS00022">
    <property type="entry name" value="EGF_1"/>
    <property type="match status" value="2"/>
</dbReference>
<evidence type="ECO:0000256" key="5">
    <source>
        <dbReference type="ARBA" id="ARBA00023180"/>
    </source>
</evidence>
<evidence type="ECO:0000256" key="1">
    <source>
        <dbReference type="ARBA" id="ARBA00022536"/>
    </source>
</evidence>
<evidence type="ECO:0008006" key="11">
    <source>
        <dbReference type="Google" id="ProtNLM"/>
    </source>
</evidence>
<dbReference type="CDD" id="cd00054">
    <property type="entry name" value="EGF_CA"/>
    <property type="match status" value="2"/>
</dbReference>
<feature type="domain" description="Laminin G" evidence="7">
    <location>
        <begin position="109"/>
        <end position="288"/>
    </location>
</feature>
<keyword evidence="5" id="KW-0325">Glycoprotein</keyword>
<dbReference type="PROSITE" id="PS01186">
    <property type="entry name" value="EGF_2"/>
    <property type="match status" value="1"/>
</dbReference>
<keyword evidence="4 6" id="KW-1015">Disulfide bond</keyword>
<gene>
    <name evidence="9" type="ORF">BSL78_03481</name>
</gene>
<comment type="caution">
    <text evidence="6">Lacks conserved residue(s) required for the propagation of feature annotation.</text>
</comment>
<evidence type="ECO:0000259" key="8">
    <source>
        <dbReference type="PROSITE" id="PS50026"/>
    </source>
</evidence>
<dbReference type="InterPro" id="IPR050372">
    <property type="entry name" value="Neurexin-related_CASP"/>
</dbReference>
<dbReference type="Proteomes" id="UP000230750">
    <property type="component" value="Unassembled WGS sequence"/>
</dbReference>
<evidence type="ECO:0000256" key="4">
    <source>
        <dbReference type="ARBA" id="ARBA00023157"/>
    </source>
</evidence>
<feature type="non-terminal residue" evidence="9">
    <location>
        <position position="1"/>
    </location>
</feature>